<feature type="compositionally biased region" description="Acidic residues" evidence="1">
    <location>
        <begin position="568"/>
        <end position="580"/>
    </location>
</feature>
<dbReference type="GO" id="GO:0005737">
    <property type="term" value="C:cytoplasm"/>
    <property type="evidence" value="ECO:0007669"/>
    <property type="project" value="TreeGrafter"/>
</dbReference>
<feature type="compositionally biased region" description="Low complexity" evidence="1">
    <location>
        <begin position="534"/>
        <end position="565"/>
    </location>
</feature>
<dbReference type="Gene3D" id="1.10.3970.10">
    <property type="entry name" value="BSD domain"/>
    <property type="match status" value="1"/>
</dbReference>
<dbReference type="InterPro" id="IPR005607">
    <property type="entry name" value="BSD_dom"/>
</dbReference>
<feature type="region of interest" description="Disordered" evidence="1">
    <location>
        <begin position="1"/>
        <end position="33"/>
    </location>
</feature>
<evidence type="ECO:0000313" key="4">
    <source>
        <dbReference type="Proteomes" id="UP001054857"/>
    </source>
</evidence>
<dbReference type="InterPro" id="IPR035925">
    <property type="entry name" value="BSD_dom_sf"/>
</dbReference>
<feature type="region of interest" description="Disordered" evidence="1">
    <location>
        <begin position="411"/>
        <end position="479"/>
    </location>
</feature>
<dbReference type="SUPFAM" id="SSF140383">
    <property type="entry name" value="BSD domain-like"/>
    <property type="match status" value="1"/>
</dbReference>
<evidence type="ECO:0000259" key="2">
    <source>
        <dbReference type="PROSITE" id="PS50858"/>
    </source>
</evidence>
<feature type="region of interest" description="Disordered" evidence="1">
    <location>
        <begin position="353"/>
        <end position="381"/>
    </location>
</feature>
<name>A0AAD3E1J5_9CHLO</name>
<dbReference type="Proteomes" id="UP001054857">
    <property type="component" value="Unassembled WGS sequence"/>
</dbReference>
<dbReference type="Pfam" id="PF03909">
    <property type="entry name" value="BSD"/>
    <property type="match status" value="1"/>
</dbReference>
<dbReference type="SMART" id="SM00751">
    <property type="entry name" value="BSD"/>
    <property type="match status" value="1"/>
</dbReference>
<feature type="compositionally biased region" description="Low complexity" evidence="1">
    <location>
        <begin position="411"/>
        <end position="420"/>
    </location>
</feature>
<dbReference type="PANTHER" id="PTHR16019">
    <property type="entry name" value="SYNAPSE-ASSOCIATED PROTEIN"/>
    <property type="match status" value="1"/>
</dbReference>
<dbReference type="InterPro" id="IPR051494">
    <property type="entry name" value="BSD_domain-containing"/>
</dbReference>
<comment type="caution">
    <text evidence="3">The sequence shown here is derived from an EMBL/GenBank/DDBJ whole genome shotgun (WGS) entry which is preliminary data.</text>
</comment>
<feature type="domain" description="BSD" evidence="2">
    <location>
        <begin position="222"/>
        <end position="274"/>
    </location>
</feature>
<dbReference type="EMBL" id="BMAR01000043">
    <property type="protein sequence ID" value="GFR50934.1"/>
    <property type="molecule type" value="Genomic_DNA"/>
</dbReference>
<reference evidence="3 4" key="1">
    <citation type="journal article" date="2021" name="Sci. Rep.">
        <title>Genome sequencing of the multicellular alga Astrephomene provides insights into convergent evolution of germ-soma differentiation.</title>
        <authorList>
            <person name="Yamashita S."/>
            <person name="Yamamoto K."/>
            <person name="Matsuzaki R."/>
            <person name="Suzuki S."/>
            <person name="Yamaguchi H."/>
            <person name="Hirooka S."/>
            <person name="Minakuchi Y."/>
            <person name="Miyagishima S."/>
            <person name="Kawachi M."/>
            <person name="Toyoda A."/>
            <person name="Nozaki H."/>
        </authorList>
    </citation>
    <scope>NUCLEOTIDE SEQUENCE [LARGE SCALE GENOMIC DNA]</scope>
    <source>
        <strain evidence="3 4">NIES-4017</strain>
    </source>
</reference>
<keyword evidence="4" id="KW-1185">Reference proteome</keyword>
<accession>A0AAD3E1J5</accession>
<gene>
    <name evidence="3" type="ORF">Agub_g13254</name>
</gene>
<evidence type="ECO:0000313" key="3">
    <source>
        <dbReference type="EMBL" id="GFR50934.1"/>
    </source>
</evidence>
<protein>
    <recommendedName>
        <fullName evidence="2">BSD domain-containing protein</fullName>
    </recommendedName>
</protein>
<feature type="region of interest" description="Disordered" evidence="1">
    <location>
        <begin position="511"/>
        <end position="580"/>
    </location>
</feature>
<organism evidence="3 4">
    <name type="scientific">Astrephomene gubernaculifera</name>
    <dbReference type="NCBI Taxonomy" id="47775"/>
    <lineage>
        <taxon>Eukaryota</taxon>
        <taxon>Viridiplantae</taxon>
        <taxon>Chlorophyta</taxon>
        <taxon>core chlorophytes</taxon>
        <taxon>Chlorophyceae</taxon>
        <taxon>CS clade</taxon>
        <taxon>Chlamydomonadales</taxon>
        <taxon>Astrephomenaceae</taxon>
        <taxon>Astrephomene</taxon>
    </lineage>
</organism>
<dbReference type="PANTHER" id="PTHR16019:SF5">
    <property type="entry name" value="BSD DOMAIN-CONTAINING PROTEIN 1"/>
    <property type="match status" value="1"/>
</dbReference>
<proteinExistence type="predicted"/>
<evidence type="ECO:0000256" key="1">
    <source>
        <dbReference type="SAM" id="MobiDB-lite"/>
    </source>
</evidence>
<dbReference type="AlphaFoldDB" id="A0AAD3E1J5"/>
<sequence>MFNALFAGETGQAAPEKNEQSSDDAGGPSTSTAANPLLNFWSVAAAVKNTVKARADELVKSVVETDWRTELSQFSREVGEEGKTLKVKTAELVEHIPEQVVHLEEKAEEALQHLPEKVHLPKDVGQTIEGVSVAFAQLGKSLFQGTKELIDELKDGVETEIAAASREGKRAARGKSTASAAAAKLSSVPAKYSRFEAEVAAMQRDSSTYCDEPEDAEEYARWRQGFSLAGVQADIGRITAENAFMAELQARLVPVIVEHQDFWSRYFYRLHKLQQKEEQRQQLAQRAKTLQEDEVPLGWGDEDEAAAALPEQQPAAAAAAVEQVAELTSQASAAVAAAPSATATSPELEAAPAALASGGAEASPAEEPSVAATAEAGSPALPSSSVAAAADAAAPAAVPVSQAAVEPDVLAAPSTPASRPAAEEPAESPAAASALHAAGEADEAAGSSSPSPSGHAAEAEAGQVEAETHAETSSDSSAKEWCVVTSGTKAAAPSPSAVGATAAGAAAAAELAGSSPRVAEVDGAVEAASPERVASPGAASPVAAPAAATHASPAAAPQPARGAKPGAEEEEVDEDWGNWD</sequence>
<dbReference type="PROSITE" id="PS50858">
    <property type="entry name" value="BSD"/>
    <property type="match status" value="1"/>
</dbReference>
<feature type="compositionally biased region" description="Low complexity" evidence="1">
    <location>
        <begin position="427"/>
        <end position="465"/>
    </location>
</feature>